<dbReference type="PANTHER" id="PTHR10695">
    <property type="entry name" value="DEPHOSPHO-COA KINASE-RELATED"/>
    <property type="match status" value="1"/>
</dbReference>
<dbReference type="FunFam" id="3.40.50.300:FF:000991">
    <property type="entry name" value="Dephospho-CoA kinase"/>
    <property type="match status" value="1"/>
</dbReference>
<dbReference type="EMBL" id="JXLG01000005">
    <property type="protein sequence ID" value="KJY61636.1"/>
    <property type="molecule type" value="Genomic_DNA"/>
</dbReference>
<comment type="similarity">
    <text evidence="1 8">Belongs to the CoaE family.</text>
</comment>
<evidence type="ECO:0000256" key="3">
    <source>
        <dbReference type="ARBA" id="ARBA00022679"/>
    </source>
</evidence>
<feature type="binding site" evidence="8">
    <location>
        <begin position="12"/>
        <end position="17"/>
    </location>
    <ligand>
        <name>ATP</name>
        <dbReference type="ChEBI" id="CHEBI:30616"/>
    </ligand>
</feature>
<evidence type="ECO:0000313" key="10">
    <source>
        <dbReference type="EMBL" id="KJY61636.1"/>
    </source>
</evidence>
<keyword evidence="5 8" id="KW-0418">Kinase</keyword>
<accession>A0A0F4LVT4</accession>
<evidence type="ECO:0000313" key="11">
    <source>
        <dbReference type="Proteomes" id="UP000033682"/>
    </source>
</evidence>
<dbReference type="AlphaFoldDB" id="A0A0F4LVT4"/>
<comment type="caution">
    <text evidence="10">The sequence shown here is derived from an EMBL/GenBank/DDBJ whole genome shotgun (WGS) entry which is preliminary data.</text>
</comment>
<organism evidence="10 11">
    <name type="scientific">Lactobacillus apis</name>
    <dbReference type="NCBI Taxonomy" id="303541"/>
    <lineage>
        <taxon>Bacteria</taxon>
        <taxon>Bacillati</taxon>
        <taxon>Bacillota</taxon>
        <taxon>Bacilli</taxon>
        <taxon>Lactobacillales</taxon>
        <taxon>Lactobacillaceae</taxon>
        <taxon>Lactobacillus</taxon>
    </lineage>
</organism>
<dbReference type="InterPro" id="IPR027417">
    <property type="entry name" value="P-loop_NTPase"/>
</dbReference>
<keyword evidence="11" id="KW-1185">Reference proteome</keyword>
<dbReference type="PROSITE" id="PS51219">
    <property type="entry name" value="DPCK"/>
    <property type="match status" value="1"/>
</dbReference>
<name>A0A0F4LVT4_9LACO</name>
<dbReference type="GO" id="GO:0005524">
    <property type="term" value="F:ATP binding"/>
    <property type="evidence" value="ECO:0007669"/>
    <property type="project" value="UniProtKB-UniRule"/>
</dbReference>
<comment type="subcellular location">
    <subcellularLocation>
        <location evidence="8">Cytoplasm</location>
    </subcellularLocation>
</comment>
<keyword evidence="2 8" id="KW-0963">Cytoplasm</keyword>
<evidence type="ECO:0000256" key="6">
    <source>
        <dbReference type="ARBA" id="ARBA00022840"/>
    </source>
</evidence>
<keyword evidence="6 8" id="KW-0067">ATP-binding</keyword>
<dbReference type="GO" id="GO:0005737">
    <property type="term" value="C:cytoplasm"/>
    <property type="evidence" value="ECO:0007669"/>
    <property type="project" value="UniProtKB-SubCell"/>
</dbReference>
<evidence type="ECO:0000256" key="1">
    <source>
        <dbReference type="ARBA" id="ARBA00009018"/>
    </source>
</evidence>
<protein>
    <recommendedName>
        <fullName evidence="8 9">Dephospho-CoA kinase</fullName>
        <ecNumber evidence="8 9">2.7.1.24</ecNumber>
    </recommendedName>
    <alternativeName>
        <fullName evidence="8">Dephosphocoenzyme A kinase</fullName>
    </alternativeName>
</protein>
<dbReference type="EC" id="2.7.1.24" evidence="8 9"/>
<dbReference type="GO" id="GO:0015937">
    <property type="term" value="P:coenzyme A biosynthetic process"/>
    <property type="evidence" value="ECO:0007669"/>
    <property type="project" value="UniProtKB-UniRule"/>
</dbReference>
<dbReference type="GO" id="GO:0004140">
    <property type="term" value="F:dephospho-CoA kinase activity"/>
    <property type="evidence" value="ECO:0007669"/>
    <property type="project" value="UniProtKB-UniRule"/>
</dbReference>
<evidence type="ECO:0000256" key="4">
    <source>
        <dbReference type="ARBA" id="ARBA00022741"/>
    </source>
</evidence>
<dbReference type="RefSeq" id="WP_046307291.1">
    <property type="nucleotide sequence ID" value="NZ_KQ034000.1"/>
</dbReference>
<comment type="pathway">
    <text evidence="8">Cofactor biosynthesis; coenzyme A biosynthesis; CoA from (R)-pantothenate: step 5/5.</text>
</comment>
<dbReference type="Proteomes" id="UP000033682">
    <property type="component" value="Unassembled WGS sequence"/>
</dbReference>
<dbReference type="Pfam" id="PF01121">
    <property type="entry name" value="CoaE"/>
    <property type="match status" value="1"/>
</dbReference>
<dbReference type="PATRIC" id="fig|303541.3.peg.1088"/>
<dbReference type="CDD" id="cd02022">
    <property type="entry name" value="DPCK"/>
    <property type="match status" value="1"/>
</dbReference>
<dbReference type="InterPro" id="IPR001977">
    <property type="entry name" value="Depp_CoAkinase"/>
</dbReference>
<dbReference type="HAMAP" id="MF_00376">
    <property type="entry name" value="Dephospho_CoA_kinase"/>
    <property type="match status" value="1"/>
</dbReference>
<dbReference type="PANTHER" id="PTHR10695:SF46">
    <property type="entry name" value="BIFUNCTIONAL COENZYME A SYNTHASE-RELATED"/>
    <property type="match status" value="1"/>
</dbReference>
<comment type="catalytic activity">
    <reaction evidence="8">
        <text>3'-dephospho-CoA + ATP = ADP + CoA + H(+)</text>
        <dbReference type="Rhea" id="RHEA:18245"/>
        <dbReference type="ChEBI" id="CHEBI:15378"/>
        <dbReference type="ChEBI" id="CHEBI:30616"/>
        <dbReference type="ChEBI" id="CHEBI:57287"/>
        <dbReference type="ChEBI" id="CHEBI:57328"/>
        <dbReference type="ChEBI" id="CHEBI:456216"/>
        <dbReference type="EC" id="2.7.1.24"/>
    </reaction>
</comment>
<dbReference type="NCBIfam" id="TIGR00152">
    <property type="entry name" value="dephospho-CoA kinase"/>
    <property type="match status" value="1"/>
</dbReference>
<proteinExistence type="inferred from homology"/>
<reference evidence="10 11" key="1">
    <citation type="submission" date="2015-01" db="EMBL/GenBank/DDBJ databases">
        <title>Comparative genomics of the lactic acid bacteria isolated from the honey bee gut.</title>
        <authorList>
            <person name="Ellegaard K.M."/>
            <person name="Tamarit D."/>
            <person name="Javelind E."/>
            <person name="Olofsson T."/>
            <person name="Andersson S.G."/>
            <person name="Vasquez A."/>
        </authorList>
    </citation>
    <scope>NUCLEOTIDE SEQUENCE [LARGE SCALE GENOMIC DNA]</scope>
    <source>
        <strain evidence="10 11">Hma11</strain>
    </source>
</reference>
<sequence>MTLVLGLTGGIASGKSTADAFFLKRNLPVIDSDVIAHDILNIDQLGYKKVISYFGQDILNSDRTLNRKKLGQIVFNDQSKLNVLNQITHPLIFSEIEDKITQNKLLKKPVVIVDAPLLFETKVKDYCDKTLLIAVPEKLQLQRLMTRDRLNKTEALNRIKTQMPLSQKEKLADYVITNTGTIKELETKLANLLCELKEED</sequence>
<evidence type="ECO:0000256" key="8">
    <source>
        <dbReference type="HAMAP-Rule" id="MF_00376"/>
    </source>
</evidence>
<evidence type="ECO:0000256" key="7">
    <source>
        <dbReference type="ARBA" id="ARBA00022993"/>
    </source>
</evidence>
<evidence type="ECO:0000256" key="9">
    <source>
        <dbReference type="NCBIfam" id="TIGR00152"/>
    </source>
</evidence>
<gene>
    <name evidence="8 10" type="primary">coaE</name>
    <name evidence="10" type="ORF">JF72_09300</name>
</gene>
<keyword evidence="4 8" id="KW-0547">Nucleotide-binding</keyword>
<evidence type="ECO:0000256" key="5">
    <source>
        <dbReference type="ARBA" id="ARBA00022777"/>
    </source>
</evidence>
<dbReference type="UniPathway" id="UPA00241">
    <property type="reaction ID" value="UER00356"/>
</dbReference>
<keyword evidence="3 8" id="KW-0808">Transferase</keyword>
<dbReference type="STRING" id="303541.JF72_09300"/>
<dbReference type="Gene3D" id="3.40.50.300">
    <property type="entry name" value="P-loop containing nucleotide triphosphate hydrolases"/>
    <property type="match status" value="1"/>
</dbReference>
<keyword evidence="7 8" id="KW-0173">Coenzyme A biosynthesis</keyword>
<evidence type="ECO:0000256" key="2">
    <source>
        <dbReference type="ARBA" id="ARBA00022490"/>
    </source>
</evidence>
<comment type="function">
    <text evidence="8">Catalyzes the phosphorylation of the 3'-hydroxyl group of dephosphocoenzyme A to form coenzyme A.</text>
</comment>
<dbReference type="HOGENOM" id="CLU_057180_2_1_9"/>
<dbReference type="SUPFAM" id="SSF52540">
    <property type="entry name" value="P-loop containing nucleoside triphosphate hydrolases"/>
    <property type="match status" value="1"/>
</dbReference>